<feature type="domain" description="DUF6429" evidence="1">
    <location>
        <begin position="11"/>
        <end position="80"/>
    </location>
</feature>
<evidence type="ECO:0000313" key="2">
    <source>
        <dbReference type="EMBL" id="MTU44254.1"/>
    </source>
</evidence>
<sequence length="93" mass="10861">MERSQRGKLTEELTLVLLYLTSFTEKQCPNVRMAWKTHDWTALDDLAEDGFMVPPHNRKNYTRYLTDEGVEKAKELLEQIGPSLGFKKEDWGD</sequence>
<dbReference type="EMBL" id="WNCL01000056">
    <property type="protein sequence ID" value="MTU44254.1"/>
    <property type="molecule type" value="Genomic_DNA"/>
</dbReference>
<reference evidence="2 3" key="1">
    <citation type="journal article" date="2019" name="Nat. Med.">
        <title>A library of human gut bacterial isolates paired with longitudinal multiomics data enables mechanistic microbiome research.</title>
        <authorList>
            <person name="Poyet M."/>
            <person name="Groussin M."/>
            <person name="Gibbons S.M."/>
            <person name="Avila-Pacheco J."/>
            <person name="Jiang X."/>
            <person name="Kearney S.M."/>
            <person name="Perrotta A.R."/>
            <person name="Berdy B."/>
            <person name="Zhao S."/>
            <person name="Lieberman T.D."/>
            <person name="Swanson P.K."/>
            <person name="Smith M."/>
            <person name="Roesemann S."/>
            <person name="Alexander J.E."/>
            <person name="Rich S.A."/>
            <person name="Livny J."/>
            <person name="Vlamakis H."/>
            <person name="Clish C."/>
            <person name="Bullock K."/>
            <person name="Deik A."/>
            <person name="Scott J."/>
            <person name="Pierce K.A."/>
            <person name="Xavier R.J."/>
            <person name="Alm E.J."/>
        </authorList>
    </citation>
    <scope>NUCLEOTIDE SEQUENCE [LARGE SCALE GENOMIC DNA]</scope>
    <source>
        <strain evidence="2 3">BIOML-A2</strain>
    </source>
</reference>
<dbReference type="Proteomes" id="UP000462362">
    <property type="component" value="Unassembled WGS sequence"/>
</dbReference>
<evidence type="ECO:0000313" key="3">
    <source>
        <dbReference type="Proteomes" id="UP000462362"/>
    </source>
</evidence>
<proteinExistence type="predicted"/>
<protein>
    <submittedName>
        <fullName evidence="2">Transposase</fullName>
    </submittedName>
</protein>
<organism evidence="2 3">
    <name type="scientific">Parasutterella excrementihominis</name>
    <dbReference type="NCBI Taxonomy" id="487175"/>
    <lineage>
        <taxon>Bacteria</taxon>
        <taxon>Pseudomonadati</taxon>
        <taxon>Pseudomonadota</taxon>
        <taxon>Betaproteobacteria</taxon>
        <taxon>Burkholderiales</taxon>
        <taxon>Sutterellaceae</taxon>
        <taxon>Parasutterella</taxon>
    </lineage>
</organism>
<comment type="caution">
    <text evidence="2">The sequence shown here is derived from an EMBL/GenBank/DDBJ whole genome shotgun (WGS) entry which is preliminary data.</text>
</comment>
<accession>A0A6I3S3T9</accession>
<dbReference type="AlphaFoldDB" id="A0A6I3S3T9"/>
<name>A0A6I3S3T9_9BURK</name>
<dbReference type="InterPro" id="IPR045489">
    <property type="entry name" value="DUF6429"/>
</dbReference>
<dbReference type="RefSeq" id="WP_149888995.1">
    <property type="nucleotide sequence ID" value="NZ_DBGEHT010000058.1"/>
</dbReference>
<dbReference type="Pfam" id="PF20008">
    <property type="entry name" value="DUF6429"/>
    <property type="match status" value="1"/>
</dbReference>
<evidence type="ECO:0000259" key="1">
    <source>
        <dbReference type="Pfam" id="PF20008"/>
    </source>
</evidence>
<gene>
    <name evidence="2" type="ORF">GMD42_11710</name>
</gene>